<evidence type="ECO:0000313" key="2">
    <source>
        <dbReference type="Proteomes" id="UP000664795"/>
    </source>
</evidence>
<gene>
    <name evidence="1" type="ORF">J2I48_27030</name>
</gene>
<keyword evidence="2" id="KW-1185">Reference proteome</keyword>
<dbReference type="EMBL" id="JAFMYU010000036">
    <property type="protein sequence ID" value="MBO0934693.1"/>
    <property type="molecule type" value="Genomic_DNA"/>
</dbReference>
<reference evidence="1 2" key="1">
    <citation type="submission" date="2021-03" db="EMBL/GenBank/DDBJ databases">
        <title>Fibrella sp. HMF5036 genome sequencing and assembly.</title>
        <authorList>
            <person name="Kang H."/>
            <person name="Kim H."/>
            <person name="Bae S."/>
            <person name="Joh K."/>
        </authorList>
    </citation>
    <scope>NUCLEOTIDE SEQUENCE [LARGE SCALE GENOMIC DNA]</scope>
    <source>
        <strain evidence="1 2">HMF5036</strain>
    </source>
</reference>
<organism evidence="1 2">
    <name type="scientific">Fibrella aquatilis</name>
    <dbReference type="NCBI Taxonomy" id="2817059"/>
    <lineage>
        <taxon>Bacteria</taxon>
        <taxon>Pseudomonadati</taxon>
        <taxon>Bacteroidota</taxon>
        <taxon>Cytophagia</taxon>
        <taxon>Cytophagales</taxon>
        <taxon>Spirosomataceae</taxon>
        <taxon>Fibrella</taxon>
    </lineage>
</organism>
<sequence>MTLIDVAIVVAAEDRNDPILGQYFVYDRVTKQLYYRTSSVKEKVRKQLYMKADLADDKLTLTPFLRSDLTDFYSVYINNRRLFFHDSKRGYIYVLNSDLP</sequence>
<accession>A0A939GBD6</accession>
<protein>
    <submittedName>
        <fullName evidence="1">Uncharacterized protein</fullName>
    </submittedName>
</protein>
<proteinExistence type="predicted"/>
<dbReference type="Proteomes" id="UP000664795">
    <property type="component" value="Unassembled WGS sequence"/>
</dbReference>
<dbReference type="RefSeq" id="WP_207338658.1">
    <property type="nucleotide sequence ID" value="NZ_JAFMYU010000036.1"/>
</dbReference>
<name>A0A939GBD6_9BACT</name>
<evidence type="ECO:0000313" key="1">
    <source>
        <dbReference type="EMBL" id="MBO0934693.1"/>
    </source>
</evidence>
<dbReference type="AlphaFoldDB" id="A0A939GBD6"/>
<comment type="caution">
    <text evidence="1">The sequence shown here is derived from an EMBL/GenBank/DDBJ whole genome shotgun (WGS) entry which is preliminary data.</text>
</comment>